<evidence type="ECO:0000313" key="1">
    <source>
        <dbReference type="EMBL" id="ADE75971.1"/>
    </source>
</evidence>
<protein>
    <submittedName>
        <fullName evidence="1">Uncharacterized protein</fullName>
    </submittedName>
</protein>
<dbReference type="EMBL" id="BT122599">
    <property type="protein sequence ID" value="ADE75971.1"/>
    <property type="molecule type" value="mRNA"/>
</dbReference>
<proteinExistence type="evidence at transcript level"/>
<sequence>MMDLPKMNDQTRFQSWEMKMNYRHLRLPKMYRVIEHLGGFRKPCYMFYLAYLL</sequence>
<dbReference type="AlphaFoldDB" id="D5A8V2"/>
<organism evidence="1">
    <name type="scientific">Picea sitchensis</name>
    <name type="common">Sitka spruce</name>
    <name type="synonym">Pinus sitchensis</name>
    <dbReference type="NCBI Taxonomy" id="3332"/>
    <lineage>
        <taxon>Eukaryota</taxon>
        <taxon>Viridiplantae</taxon>
        <taxon>Streptophyta</taxon>
        <taxon>Embryophyta</taxon>
        <taxon>Tracheophyta</taxon>
        <taxon>Spermatophyta</taxon>
        <taxon>Pinopsida</taxon>
        <taxon>Pinidae</taxon>
        <taxon>Conifers I</taxon>
        <taxon>Pinales</taxon>
        <taxon>Pinaceae</taxon>
        <taxon>Picea</taxon>
    </lineage>
</organism>
<name>D5A8V2_PICSI</name>
<accession>D5A8V2</accession>
<reference evidence="1" key="1">
    <citation type="submission" date="2010-04" db="EMBL/GenBank/DDBJ databases">
        <authorList>
            <person name="Reid K.E."/>
            <person name="Liao N."/>
            <person name="Chan S."/>
            <person name="Docking R."/>
            <person name="Taylor G."/>
            <person name="Moore R."/>
            <person name="Mayo M."/>
            <person name="Munro S."/>
            <person name="King J."/>
            <person name="Yanchuk A."/>
            <person name="Holt R."/>
            <person name="Jones S."/>
            <person name="Marra M."/>
            <person name="Ritland C.E."/>
            <person name="Ritland K."/>
            <person name="Bohlmann J."/>
        </authorList>
    </citation>
    <scope>NUCLEOTIDE SEQUENCE</scope>
    <source>
        <tissue evidence="1">Buds collected with no treatment. Collection October 2007</tissue>
    </source>
</reference>